<comment type="caution">
    <text evidence="2">The sequence shown here is derived from an EMBL/GenBank/DDBJ whole genome shotgun (WGS) entry which is preliminary data.</text>
</comment>
<proteinExistence type="predicted"/>
<keyword evidence="3" id="KW-1185">Reference proteome</keyword>
<dbReference type="RefSeq" id="WP_136943872.1">
    <property type="nucleotide sequence ID" value="NZ_SWKR01000002.1"/>
</dbReference>
<feature type="signal peptide" evidence="1">
    <location>
        <begin position="1"/>
        <end position="21"/>
    </location>
</feature>
<keyword evidence="1" id="KW-0732">Signal</keyword>
<feature type="chain" id="PRO_5020494327" description="Porin" evidence="1">
    <location>
        <begin position="22"/>
        <end position="237"/>
    </location>
</feature>
<reference evidence="2 3" key="1">
    <citation type="submission" date="2019-04" db="EMBL/GenBank/DDBJ databases">
        <authorList>
            <person name="Yang Y."/>
            <person name="Wei D."/>
        </authorList>
    </citation>
    <scope>NUCLEOTIDE SEQUENCE [LARGE SCALE GENOMIC DNA]</scope>
    <source>
        <strain evidence="2 3">L-1-4w-11</strain>
    </source>
</reference>
<protein>
    <recommendedName>
        <fullName evidence="4">Porin</fullName>
    </recommendedName>
</protein>
<evidence type="ECO:0008006" key="4">
    <source>
        <dbReference type="Google" id="ProtNLM"/>
    </source>
</evidence>
<evidence type="ECO:0000256" key="1">
    <source>
        <dbReference type="SAM" id="SignalP"/>
    </source>
</evidence>
<accession>A0A4U1L4W7</accession>
<sequence length="237" mass="24529">MIGVAAGALVAAGVTFAPAFGAPGEAPARQIKRISAARAGIGSFTPASADPRLAAALARGGLTATGFRFTPAESNSKRQEVTVAVRARSATRSGEGTRVASVAGAAAPAVTLQPIAYNLGMSVGWKRFALTGDVARLDLAGMPGSRETVDVGVSYAGRRMSGRVQAGADRPTANTPALIADVPSYSIDVGTSYSLTRNLDVTAGVRYRTEQERARLPQLTDNRRDSQAVYVGTAFRF</sequence>
<dbReference type="SUPFAM" id="SSF56935">
    <property type="entry name" value="Porins"/>
    <property type="match status" value="1"/>
</dbReference>
<gene>
    <name evidence="2" type="ORF">FBR43_15205</name>
</gene>
<evidence type="ECO:0000313" key="3">
    <source>
        <dbReference type="Proteomes" id="UP000309138"/>
    </source>
</evidence>
<dbReference type="AlphaFoldDB" id="A0A4U1L4W7"/>
<evidence type="ECO:0000313" key="2">
    <source>
        <dbReference type="EMBL" id="TKD51939.1"/>
    </source>
</evidence>
<dbReference type="EMBL" id="SWKR01000002">
    <property type="protein sequence ID" value="TKD51939.1"/>
    <property type="molecule type" value="Genomic_DNA"/>
</dbReference>
<dbReference type="Proteomes" id="UP000309138">
    <property type="component" value="Unassembled WGS sequence"/>
</dbReference>
<name>A0A4U1L4W7_9SPHN</name>
<dbReference type="OrthoDB" id="8479273at2"/>
<organism evidence="2 3">
    <name type="scientific">Sphingomonas baiyangensis</name>
    <dbReference type="NCBI Taxonomy" id="2572576"/>
    <lineage>
        <taxon>Bacteria</taxon>
        <taxon>Pseudomonadati</taxon>
        <taxon>Pseudomonadota</taxon>
        <taxon>Alphaproteobacteria</taxon>
        <taxon>Sphingomonadales</taxon>
        <taxon>Sphingomonadaceae</taxon>
        <taxon>Sphingomonas</taxon>
    </lineage>
</organism>